<dbReference type="PANTHER" id="PTHR32387:SF0">
    <property type="entry name" value="PROTEIN NO VEIN"/>
    <property type="match status" value="1"/>
</dbReference>
<dbReference type="InterPro" id="IPR052957">
    <property type="entry name" value="Auxin_embryo_med"/>
</dbReference>
<dbReference type="InterPro" id="IPR036890">
    <property type="entry name" value="HATPase_C_sf"/>
</dbReference>
<dbReference type="RefSeq" id="XP_062645874.1">
    <property type="nucleotide sequence ID" value="XM_062787623.1"/>
</dbReference>
<accession>A0AAN6TWP3</accession>
<evidence type="ECO:0000313" key="3">
    <source>
        <dbReference type="Proteomes" id="UP001302602"/>
    </source>
</evidence>
<dbReference type="AlphaFoldDB" id="A0AAN6TWP3"/>
<evidence type="ECO:0000256" key="1">
    <source>
        <dbReference type="SAM" id="MobiDB-lite"/>
    </source>
</evidence>
<sequence>MPMTTTMVTDAPKLLMEYDPLHRRLLVAQNELGFKKKHAKAICSMAESSKANSRGRKGNGRRHSGEKGLGFKSVFALASTVWIRSGYYSFRFNRDEPLGRVRPTWIDDFPVRIVDVFTAILLEIESDSKDGNVIDGTKPSSVP</sequence>
<comment type="caution">
    <text evidence="2">The sequence shown here is derived from an EMBL/GenBank/DDBJ whole genome shotgun (WGS) entry which is preliminary data.</text>
</comment>
<gene>
    <name evidence="2" type="ORF">N657DRAFT_491173</name>
</gene>
<dbReference type="SUPFAM" id="SSF55874">
    <property type="entry name" value="ATPase domain of HSP90 chaperone/DNA topoisomerase II/histidine kinase"/>
    <property type="match status" value="1"/>
</dbReference>
<organism evidence="2 3">
    <name type="scientific">Parathielavia appendiculata</name>
    <dbReference type="NCBI Taxonomy" id="2587402"/>
    <lineage>
        <taxon>Eukaryota</taxon>
        <taxon>Fungi</taxon>
        <taxon>Dikarya</taxon>
        <taxon>Ascomycota</taxon>
        <taxon>Pezizomycotina</taxon>
        <taxon>Sordariomycetes</taxon>
        <taxon>Sordariomycetidae</taxon>
        <taxon>Sordariales</taxon>
        <taxon>Chaetomiaceae</taxon>
        <taxon>Parathielavia</taxon>
    </lineage>
</organism>
<reference evidence="2" key="2">
    <citation type="submission" date="2023-05" db="EMBL/GenBank/DDBJ databases">
        <authorList>
            <consortium name="Lawrence Berkeley National Laboratory"/>
            <person name="Steindorff A."/>
            <person name="Hensen N."/>
            <person name="Bonometti L."/>
            <person name="Westerberg I."/>
            <person name="Brannstrom I.O."/>
            <person name="Guillou S."/>
            <person name="Cros-Aarteil S."/>
            <person name="Calhoun S."/>
            <person name="Haridas S."/>
            <person name="Kuo A."/>
            <person name="Mondo S."/>
            <person name="Pangilinan J."/>
            <person name="Riley R."/>
            <person name="Labutti K."/>
            <person name="Andreopoulos B."/>
            <person name="Lipzen A."/>
            <person name="Chen C."/>
            <person name="Yanf M."/>
            <person name="Daum C."/>
            <person name="Ng V."/>
            <person name="Clum A."/>
            <person name="Ohm R."/>
            <person name="Martin F."/>
            <person name="Silar P."/>
            <person name="Natvig D."/>
            <person name="Lalanne C."/>
            <person name="Gautier V."/>
            <person name="Ament-Velasquez S.L."/>
            <person name="Kruys A."/>
            <person name="Hutchinson M.I."/>
            <person name="Powell A.J."/>
            <person name="Barry K."/>
            <person name="Miller A.N."/>
            <person name="Grigoriev I.V."/>
            <person name="Debuchy R."/>
            <person name="Gladieux P."/>
            <person name="Thoren M.H."/>
            <person name="Johannesson H."/>
        </authorList>
    </citation>
    <scope>NUCLEOTIDE SEQUENCE</scope>
    <source>
        <strain evidence="2">CBS 731.68</strain>
    </source>
</reference>
<evidence type="ECO:0000313" key="2">
    <source>
        <dbReference type="EMBL" id="KAK4122103.1"/>
    </source>
</evidence>
<protein>
    <submittedName>
        <fullName evidence="2">Uncharacterized protein</fullName>
    </submittedName>
</protein>
<dbReference type="Proteomes" id="UP001302602">
    <property type="component" value="Unassembled WGS sequence"/>
</dbReference>
<dbReference type="EMBL" id="MU853231">
    <property type="protein sequence ID" value="KAK4122103.1"/>
    <property type="molecule type" value="Genomic_DNA"/>
</dbReference>
<proteinExistence type="predicted"/>
<dbReference type="Gene3D" id="3.30.565.10">
    <property type="entry name" value="Histidine kinase-like ATPase, C-terminal domain"/>
    <property type="match status" value="1"/>
</dbReference>
<feature type="compositionally biased region" description="Basic residues" evidence="1">
    <location>
        <begin position="53"/>
        <end position="64"/>
    </location>
</feature>
<name>A0AAN6TWP3_9PEZI</name>
<feature type="region of interest" description="Disordered" evidence="1">
    <location>
        <begin position="45"/>
        <end position="64"/>
    </location>
</feature>
<keyword evidence="3" id="KW-1185">Reference proteome</keyword>
<reference evidence="2" key="1">
    <citation type="journal article" date="2023" name="Mol. Phylogenet. Evol.">
        <title>Genome-scale phylogeny and comparative genomics of the fungal order Sordariales.</title>
        <authorList>
            <person name="Hensen N."/>
            <person name="Bonometti L."/>
            <person name="Westerberg I."/>
            <person name="Brannstrom I.O."/>
            <person name="Guillou S."/>
            <person name="Cros-Aarteil S."/>
            <person name="Calhoun S."/>
            <person name="Haridas S."/>
            <person name="Kuo A."/>
            <person name="Mondo S."/>
            <person name="Pangilinan J."/>
            <person name="Riley R."/>
            <person name="LaButti K."/>
            <person name="Andreopoulos B."/>
            <person name="Lipzen A."/>
            <person name="Chen C."/>
            <person name="Yan M."/>
            <person name="Daum C."/>
            <person name="Ng V."/>
            <person name="Clum A."/>
            <person name="Steindorff A."/>
            <person name="Ohm R.A."/>
            <person name="Martin F."/>
            <person name="Silar P."/>
            <person name="Natvig D.O."/>
            <person name="Lalanne C."/>
            <person name="Gautier V."/>
            <person name="Ament-Velasquez S.L."/>
            <person name="Kruys A."/>
            <person name="Hutchinson M.I."/>
            <person name="Powell A.J."/>
            <person name="Barry K."/>
            <person name="Miller A.N."/>
            <person name="Grigoriev I.V."/>
            <person name="Debuchy R."/>
            <person name="Gladieux P."/>
            <person name="Hiltunen Thoren M."/>
            <person name="Johannesson H."/>
        </authorList>
    </citation>
    <scope>NUCLEOTIDE SEQUENCE</scope>
    <source>
        <strain evidence="2">CBS 731.68</strain>
    </source>
</reference>
<dbReference type="GeneID" id="87824393"/>
<dbReference type="PANTHER" id="PTHR32387">
    <property type="entry name" value="WU:FJ29H11"/>
    <property type="match status" value="1"/>
</dbReference>